<evidence type="ECO:0008006" key="3">
    <source>
        <dbReference type="Google" id="ProtNLM"/>
    </source>
</evidence>
<evidence type="ECO:0000313" key="2">
    <source>
        <dbReference type="Proteomes" id="UP000252893"/>
    </source>
</evidence>
<organism evidence="1 2">
    <name type="scientific">Pseudochrobactrum asaccharolyticum</name>
    <dbReference type="NCBI Taxonomy" id="354351"/>
    <lineage>
        <taxon>Bacteria</taxon>
        <taxon>Pseudomonadati</taxon>
        <taxon>Pseudomonadota</taxon>
        <taxon>Alphaproteobacteria</taxon>
        <taxon>Hyphomicrobiales</taxon>
        <taxon>Brucellaceae</taxon>
        <taxon>Pseudochrobactrum</taxon>
    </lineage>
</organism>
<protein>
    <recommendedName>
        <fullName evidence="3">Cytoplasmic protein</fullName>
    </recommendedName>
</protein>
<comment type="caution">
    <text evidence="1">The sequence shown here is derived from an EMBL/GenBank/DDBJ whole genome shotgun (WGS) entry which is preliminary data.</text>
</comment>
<dbReference type="AlphaFoldDB" id="A0A366E8F2"/>
<accession>A0A366E8F2</accession>
<reference evidence="1 2" key="1">
    <citation type="submission" date="2018-06" db="EMBL/GenBank/DDBJ databases">
        <title>Genomic Encyclopedia of Type Strains, Phase IV (KMG-IV): sequencing the most valuable type-strain genomes for metagenomic binning, comparative biology and taxonomic classification.</title>
        <authorList>
            <person name="Goeker M."/>
        </authorList>
    </citation>
    <scope>NUCLEOTIDE SEQUENCE [LARGE SCALE GENOMIC DNA]</scope>
    <source>
        <strain evidence="1 2">DSM 25619</strain>
    </source>
</reference>
<dbReference type="RefSeq" id="WP_245416405.1">
    <property type="nucleotide sequence ID" value="NZ_JBHEEG010000003.1"/>
</dbReference>
<dbReference type="EMBL" id="QNRH01000001">
    <property type="protein sequence ID" value="RBO98700.1"/>
    <property type="molecule type" value="Genomic_DNA"/>
</dbReference>
<name>A0A366E8F2_9HYPH</name>
<evidence type="ECO:0000313" key="1">
    <source>
        <dbReference type="EMBL" id="RBO98700.1"/>
    </source>
</evidence>
<keyword evidence="2" id="KW-1185">Reference proteome</keyword>
<gene>
    <name evidence="1" type="ORF">DFR47_101300</name>
</gene>
<sequence>MSQTLQNDRQVFIEKRREDALQAAQSFALQMSCGIDLLQITAASTETKASIVSRLSRLIKRERLKGLNKHWSYDINRHIALKQVQQRILNMIAKDNCVHSRMQQQTM</sequence>
<dbReference type="Proteomes" id="UP000252893">
    <property type="component" value="Unassembled WGS sequence"/>
</dbReference>
<proteinExistence type="predicted"/>